<evidence type="ECO:0000256" key="7">
    <source>
        <dbReference type="ARBA" id="ARBA00023239"/>
    </source>
</evidence>
<evidence type="ECO:0008006" key="12">
    <source>
        <dbReference type="Google" id="ProtNLM"/>
    </source>
</evidence>
<dbReference type="STRING" id="1801725.A3J00_02635"/>
<gene>
    <name evidence="10" type="ORF">A3J00_02635</name>
</gene>
<reference evidence="10 11" key="1">
    <citation type="journal article" date="2016" name="Nat. Commun.">
        <title>Thousands of microbial genomes shed light on interconnected biogeochemical processes in an aquifer system.</title>
        <authorList>
            <person name="Anantharaman K."/>
            <person name="Brown C.T."/>
            <person name="Hug L.A."/>
            <person name="Sharon I."/>
            <person name="Castelle C.J."/>
            <person name="Probst A.J."/>
            <person name="Thomas B.C."/>
            <person name="Singh A."/>
            <person name="Wilkins M.J."/>
            <person name="Karaoz U."/>
            <person name="Brodie E.L."/>
            <person name="Williams K.H."/>
            <person name="Hubbard S.S."/>
            <person name="Banfield J.F."/>
        </authorList>
    </citation>
    <scope>NUCLEOTIDE SEQUENCE [LARGE SCALE GENOMIC DNA]</scope>
</reference>
<evidence type="ECO:0000256" key="3">
    <source>
        <dbReference type="ARBA" id="ARBA00022813"/>
    </source>
</evidence>
<dbReference type="Proteomes" id="UP000178428">
    <property type="component" value="Unassembled WGS sequence"/>
</dbReference>
<evidence type="ECO:0000256" key="5">
    <source>
        <dbReference type="ARBA" id="ARBA00023115"/>
    </source>
</evidence>
<keyword evidence="7" id="KW-0456">Lyase</keyword>
<dbReference type="EMBL" id="MHMR01000016">
    <property type="protein sequence ID" value="OGZ30710.1"/>
    <property type="molecule type" value="Genomic_DNA"/>
</dbReference>
<dbReference type="Gene3D" id="3.60.90.10">
    <property type="entry name" value="S-adenosylmethionine decarboxylase"/>
    <property type="match status" value="1"/>
</dbReference>
<evidence type="ECO:0000256" key="2">
    <source>
        <dbReference type="ARBA" id="ARBA00022793"/>
    </source>
</evidence>
<dbReference type="PANTHER" id="PTHR33866">
    <property type="entry name" value="S-ADENOSYLMETHIONINE DECARBOXYLASE PROENZYME"/>
    <property type="match status" value="1"/>
</dbReference>
<dbReference type="GO" id="GO:0008295">
    <property type="term" value="P:spermidine biosynthetic process"/>
    <property type="evidence" value="ECO:0007669"/>
    <property type="project" value="UniProtKB-KW"/>
</dbReference>
<dbReference type="PANTHER" id="PTHR33866:SF2">
    <property type="entry name" value="S-ADENOSYLMETHIONINE DECARBOXYLASE PROENZYME"/>
    <property type="match status" value="1"/>
</dbReference>
<protein>
    <recommendedName>
        <fullName evidence="12">S-adenosylmethionine decarboxylase proenzyme</fullName>
    </recommendedName>
</protein>
<dbReference type="SUPFAM" id="SSF56276">
    <property type="entry name" value="S-adenosylmethionine decarboxylase"/>
    <property type="match status" value="1"/>
</dbReference>
<proteinExistence type="predicted"/>
<keyword evidence="2" id="KW-0210">Decarboxylase</keyword>
<keyword evidence="9" id="KW-0670">Pyruvate</keyword>
<evidence type="ECO:0000313" key="11">
    <source>
        <dbReference type="Proteomes" id="UP000178428"/>
    </source>
</evidence>
<dbReference type="GO" id="GO:0005829">
    <property type="term" value="C:cytosol"/>
    <property type="evidence" value="ECO:0007669"/>
    <property type="project" value="TreeGrafter"/>
</dbReference>
<keyword evidence="5" id="KW-0620">Polyamine biosynthesis</keyword>
<evidence type="ECO:0000256" key="9">
    <source>
        <dbReference type="ARBA" id="ARBA00023317"/>
    </source>
</evidence>
<evidence type="ECO:0000256" key="6">
    <source>
        <dbReference type="ARBA" id="ARBA00023145"/>
    </source>
</evidence>
<dbReference type="InterPro" id="IPR003826">
    <property type="entry name" value="AdoMetDC_fam_prok"/>
</dbReference>
<comment type="cofactor">
    <cofactor evidence="1">
        <name>pyruvate</name>
        <dbReference type="ChEBI" id="CHEBI:15361"/>
    </cofactor>
</comment>
<evidence type="ECO:0000256" key="4">
    <source>
        <dbReference type="ARBA" id="ARBA00023066"/>
    </source>
</evidence>
<comment type="caution">
    <text evidence="10">The sequence shown here is derived from an EMBL/GenBank/DDBJ whole genome shotgun (WGS) entry which is preliminary data.</text>
</comment>
<evidence type="ECO:0000256" key="8">
    <source>
        <dbReference type="ARBA" id="ARBA00023270"/>
    </source>
</evidence>
<dbReference type="GO" id="GO:0004014">
    <property type="term" value="F:adenosylmethionine decarboxylase activity"/>
    <property type="evidence" value="ECO:0007669"/>
    <property type="project" value="InterPro"/>
</dbReference>
<sequence length="135" mass="15034">MKDGMHKLNVGVVQPVDFSCCSNIPTEETADKFLEMIKRAAENCGITVVKTGWSLRHPFVPNGLTLVLILAESDITFHTWPEDEYGGVTATLDICGKGVDLEKLIESITDILGAEIVEIHKKEPRDLWVKNKEKI</sequence>
<keyword evidence="6" id="KW-0865">Zymogen</keyword>
<evidence type="ECO:0000313" key="10">
    <source>
        <dbReference type="EMBL" id="OGZ30710.1"/>
    </source>
</evidence>
<organism evidence="10 11">
    <name type="scientific">Candidatus Niyogibacteria bacterium RIFCSPLOWO2_02_FULL_45_13</name>
    <dbReference type="NCBI Taxonomy" id="1801725"/>
    <lineage>
        <taxon>Bacteria</taxon>
        <taxon>Candidatus Niyogiibacteriota</taxon>
    </lineage>
</organism>
<name>A0A1G2EZ93_9BACT</name>
<evidence type="ECO:0000256" key="1">
    <source>
        <dbReference type="ARBA" id="ARBA00001928"/>
    </source>
</evidence>
<dbReference type="AlphaFoldDB" id="A0A1G2EZ93"/>
<accession>A0A1G2EZ93</accession>
<keyword evidence="4" id="KW-0745">Spermidine biosynthesis</keyword>
<dbReference type="InterPro" id="IPR016067">
    <property type="entry name" value="S-AdoMet_deCO2ase_core"/>
</dbReference>
<keyword evidence="8" id="KW-0704">Schiff base</keyword>
<keyword evidence="3" id="KW-0068">Autocatalytic cleavage</keyword>
<dbReference type="Pfam" id="PF02675">
    <property type="entry name" value="AdoMet_dc"/>
    <property type="match status" value="1"/>
</dbReference>